<dbReference type="Proteomes" id="UP000053477">
    <property type="component" value="Unassembled WGS sequence"/>
</dbReference>
<dbReference type="InParanoid" id="A0A0H2S2X6"/>
<accession>A0A0H2S2X6</accession>
<proteinExistence type="predicted"/>
<evidence type="ECO:0000313" key="1">
    <source>
        <dbReference type="EMBL" id="KLO11351.1"/>
    </source>
</evidence>
<dbReference type="EMBL" id="KQ086002">
    <property type="protein sequence ID" value="KLO11351.1"/>
    <property type="molecule type" value="Genomic_DNA"/>
</dbReference>
<keyword evidence="2" id="KW-1185">Reference proteome</keyword>
<dbReference type="InterPro" id="IPR032675">
    <property type="entry name" value="LRR_dom_sf"/>
</dbReference>
<sequence>MLRLSDQSECFDSVEAFPPIPLTYNPTLAKSDLRKAYVLERTLTKLCLDASAICITESECLSLRLRAGMTLLPDEILEIILEYAVILPFKEDSSESAHVARVISAAISLTSVCKRFRDLGVRIPRLWNRISNVSGLDAVSECCERARNSNVEIIFQSIGNHRATGVAPFLEATRASSERWSRFVHERKERYSHEFRDELDDMAHRTHLLQAPLLSELAIYYPAIPVDTPQDSNDAFHYYSSWTAPTLKIFTIYYIVPVPFSGSSTLTSFSIYLSFRAHYLRPNLSSLVEFLTVSPNLISFSLTMRSLKDVGDFLTEKSKVFGGVKNLKVVLIGCEESPLRSFFDRVLFPNVDSIELGLTSRNQNEIEGGFHTIFHDPERFLNLKTLVLDLDSPDDSNFYINISFSAFTNIRNLTLTLHRFGICAESAIPDGPCLPSLRRLSFKDCSHLERSFVAQLLRRLKAQGNLPRLSVNNCRWFDWDEVSSEDGKSDIIRIFRGASSSSRMLNLVTAEAMLKTIEQGGAKARFKWPRGHNYSVEDWLSNISAEVQELPDPVL</sequence>
<dbReference type="STRING" id="27342.A0A0H2S2X6"/>
<dbReference type="Gene3D" id="3.80.10.10">
    <property type="entry name" value="Ribonuclease Inhibitor"/>
    <property type="match status" value="1"/>
</dbReference>
<reference evidence="1 2" key="1">
    <citation type="submission" date="2015-04" db="EMBL/GenBank/DDBJ databases">
        <title>Complete genome sequence of Schizopora paradoxa KUC8140, a cosmopolitan wood degrader in East Asia.</title>
        <authorList>
            <consortium name="DOE Joint Genome Institute"/>
            <person name="Min B."/>
            <person name="Park H."/>
            <person name="Jang Y."/>
            <person name="Kim J.-J."/>
            <person name="Kim K.H."/>
            <person name="Pangilinan J."/>
            <person name="Lipzen A."/>
            <person name="Riley R."/>
            <person name="Grigoriev I.V."/>
            <person name="Spatafora J.W."/>
            <person name="Choi I.-G."/>
        </authorList>
    </citation>
    <scope>NUCLEOTIDE SEQUENCE [LARGE SCALE GENOMIC DNA]</scope>
    <source>
        <strain evidence="1 2">KUC8140</strain>
    </source>
</reference>
<organism evidence="1 2">
    <name type="scientific">Schizopora paradoxa</name>
    <dbReference type="NCBI Taxonomy" id="27342"/>
    <lineage>
        <taxon>Eukaryota</taxon>
        <taxon>Fungi</taxon>
        <taxon>Dikarya</taxon>
        <taxon>Basidiomycota</taxon>
        <taxon>Agaricomycotina</taxon>
        <taxon>Agaricomycetes</taxon>
        <taxon>Hymenochaetales</taxon>
        <taxon>Schizoporaceae</taxon>
        <taxon>Schizopora</taxon>
    </lineage>
</organism>
<gene>
    <name evidence="1" type="ORF">SCHPADRAFT_475098</name>
</gene>
<dbReference type="SUPFAM" id="SSF52047">
    <property type="entry name" value="RNI-like"/>
    <property type="match status" value="1"/>
</dbReference>
<name>A0A0H2S2X6_9AGAM</name>
<protein>
    <submittedName>
        <fullName evidence="1">Uncharacterized protein</fullName>
    </submittedName>
</protein>
<dbReference type="AlphaFoldDB" id="A0A0H2S2X6"/>
<evidence type="ECO:0000313" key="2">
    <source>
        <dbReference type="Proteomes" id="UP000053477"/>
    </source>
</evidence>